<proteinExistence type="predicted"/>
<dbReference type="EMBL" id="CP142435">
    <property type="protein sequence ID" value="XBC49024.1"/>
    <property type="molecule type" value="Genomic_DNA"/>
</dbReference>
<reference evidence="2" key="1">
    <citation type="submission" date="2023-12" db="EMBL/GenBank/DDBJ databases">
        <title>Dolosigranulum savutii sp. nov. isolated from human upper respiratory samples collected in Botswana.</title>
        <authorList>
            <person name="Kelly M.S."/>
        </authorList>
    </citation>
    <scope>NUCLEOTIDE SEQUENCE</scope>
    <source>
        <strain evidence="2">MSK294</strain>
        <strain evidence="1">MSK433</strain>
    </source>
</reference>
<name>A0AB74TZC2_9LACT</name>
<gene>
    <name evidence="2" type="ORF">VUQ06_05825</name>
    <name evidence="1" type="ORF">VUQ08_06950</name>
</gene>
<dbReference type="RefSeq" id="WP_347300052.1">
    <property type="nucleotide sequence ID" value="NZ_CP142433.1"/>
</dbReference>
<dbReference type="AlphaFoldDB" id="A0AB74TZC2"/>
<evidence type="ECO:0008006" key="3">
    <source>
        <dbReference type="Google" id="ProtNLM"/>
    </source>
</evidence>
<evidence type="ECO:0000313" key="2">
    <source>
        <dbReference type="EMBL" id="XBC49024.1"/>
    </source>
</evidence>
<evidence type="ECO:0000313" key="1">
    <source>
        <dbReference type="EMBL" id="XBC45589.1"/>
    </source>
</evidence>
<sequence>MGKQDVCLKEFFKIERLHMMTNNLDTQVTINLIENSPNGIIECNYNHQLYQLCKFPIESLQSSYFRSNKFKLKSIFYLLLGQDKETSSKILFMGHNNFGQEYLVKSITDMIGKNKQYEFVEAVAVIMSQANLTQDEFNYIKQSLVRKIRETKRYKLKTKYQADRLKQLSVNPELDRIVDTISLTAGTLGMKLFVPKVQQEWKSMEVEGPNKENLFYYRRKPRGHSEVIEAYCTKILDLYILLEGSKIYSKNGATLSKEAKIERARYKNNNWIKDDILQKNAAFDSISALIKFVMGKSSGSAADWVTEQGMTLQEFEALERSM</sequence>
<dbReference type="EMBL" id="CP142433">
    <property type="protein sequence ID" value="XBC45589.1"/>
    <property type="molecule type" value="Genomic_DNA"/>
</dbReference>
<dbReference type="KEGG" id="dst:VUQ06_05825"/>
<accession>A0AB74TZC2</accession>
<organism evidence="2">
    <name type="scientific">Dolosigranulum savutiense</name>
    <dbReference type="NCBI Taxonomy" id="3110288"/>
    <lineage>
        <taxon>Bacteria</taxon>
        <taxon>Bacillati</taxon>
        <taxon>Bacillota</taxon>
        <taxon>Bacilli</taxon>
        <taxon>Lactobacillales</taxon>
        <taxon>Carnobacteriaceae</taxon>
        <taxon>Dolosigranulum</taxon>
    </lineage>
</organism>
<protein>
    <recommendedName>
        <fullName evidence="3">DUF4357 domain-containing protein</fullName>
    </recommendedName>
</protein>